<accession>A0AAV6VZK0</accession>
<comment type="caution">
    <text evidence="1">The sequence shown here is derived from an EMBL/GenBank/DDBJ whole genome shotgun (WGS) entry which is preliminary data.</text>
</comment>
<evidence type="ECO:0000313" key="1">
    <source>
        <dbReference type="EMBL" id="KAG8202050.1"/>
    </source>
</evidence>
<proteinExistence type="predicted"/>
<dbReference type="EMBL" id="JAFNEN010000001">
    <property type="protein sequence ID" value="KAG8202050.1"/>
    <property type="molecule type" value="Genomic_DNA"/>
</dbReference>
<reference evidence="1 2" key="1">
    <citation type="journal article" date="2022" name="Nat. Ecol. Evol.">
        <title>A masculinizing supergene underlies an exaggerated male reproductive morph in a spider.</title>
        <authorList>
            <person name="Hendrickx F."/>
            <person name="De Corte Z."/>
            <person name="Sonet G."/>
            <person name="Van Belleghem S.M."/>
            <person name="Kostlbacher S."/>
            <person name="Vangestel C."/>
        </authorList>
    </citation>
    <scope>NUCLEOTIDE SEQUENCE [LARGE SCALE GENOMIC DNA]</scope>
    <source>
        <strain evidence="1">W744_W776</strain>
    </source>
</reference>
<organism evidence="1 2">
    <name type="scientific">Oedothorax gibbosus</name>
    <dbReference type="NCBI Taxonomy" id="931172"/>
    <lineage>
        <taxon>Eukaryota</taxon>
        <taxon>Metazoa</taxon>
        <taxon>Ecdysozoa</taxon>
        <taxon>Arthropoda</taxon>
        <taxon>Chelicerata</taxon>
        <taxon>Arachnida</taxon>
        <taxon>Araneae</taxon>
        <taxon>Araneomorphae</taxon>
        <taxon>Entelegynae</taxon>
        <taxon>Araneoidea</taxon>
        <taxon>Linyphiidae</taxon>
        <taxon>Erigoninae</taxon>
        <taxon>Oedothorax</taxon>
    </lineage>
</organism>
<keyword evidence="2" id="KW-1185">Reference proteome</keyword>
<sequence length="86" mass="9297">MRRLGNRVLNASRCVSCSLACPPPSEGGRRENGGLRGGRRALIGREPATRGLGTLLAHARRIHVLGGQPFVERAAERDRHVVFVSS</sequence>
<dbReference type="AlphaFoldDB" id="A0AAV6VZK0"/>
<evidence type="ECO:0000313" key="2">
    <source>
        <dbReference type="Proteomes" id="UP000827092"/>
    </source>
</evidence>
<name>A0AAV6VZK0_9ARAC</name>
<dbReference type="Proteomes" id="UP000827092">
    <property type="component" value="Unassembled WGS sequence"/>
</dbReference>
<gene>
    <name evidence="1" type="ORF">JTE90_010415</name>
</gene>
<protein>
    <submittedName>
        <fullName evidence="1">Uncharacterized protein</fullName>
    </submittedName>
</protein>